<protein>
    <recommendedName>
        <fullName evidence="3">EF-hand domain-containing protein</fullName>
    </recommendedName>
</protein>
<reference evidence="1 2" key="1">
    <citation type="submission" date="2024-02" db="EMBL/GenBank/DDBJ databases">
        <authorList>
            <person name="Chen Y."/>
            <person name="Shah S."/>
            <person name="Dougan E. K."/>
            <person name="Thang M."/>
            <person name="Chan C."/>
        </authorList>
    </citation>
    <scope>NUCLEOTIDE SEQUENCE [LARGE SCALE GENOMIC DNA]</scope>
</reference>
<comment type="caution">
    <text evidence="1">The sequence shown here is derived from an EMBL/GenBank/DDBJ whole genome shotgun (WGS) entry which is preliminary data.</text>
</comment>
<name>A0ABP0IQ68_9DINO</name>
<accession>A0ABP0IQ68</accession>
<proteinExistence type="predicted"/>
<evidence type="ECO:0000313" key="1">
    <source>
        <dbReference type="EMBL" id="CAK9003479.1"/>
    </source>
</evidence>
<dbReference type="Proteomes" id="UP001642484">
    <property type="component" value="Unassembled WGS sequence"/>
</dbReference>
<evidence type="ECO:0000313" key="2">
    <source>
        <dbReference type="Proteomes" id="UP001642484"/>
    </source>
</evidence>
<gene>
    <name evidence="1" type="ORF">CCMP2556_LOCUS7307</name>
</gene>
<evidence type="ECO:0008006" key="3">
    <source>
        <dbReference type="Google" id="ProtNLM"/>
    </source>
</evidence>
<keyword evidence="2" id="KW-1185">Reference proteome</keyword>
<dbReference type="EMBL" id="CAXAMN010003224">
    <property type="protein sequence ID" value="CAK9003479.1"/>
    <property type="molecule type" value="Genomic_DNA"/>
</dbReference>
<dbReference type="SUPFAM" id="SSF47473">
    <property type="entry name" value="EF-hand"/>
    <property type="match status" value="1"/>
</dbReference>
<sequence>MMCPDGYRLPSMQGQDRDVFGMLLQGSIRHLTEEISKEEDLFAETDRRTSRSGRRLKPMPFSLLPELPDATWSYWNELFTRLDADEDDHVRERDLLREGLLSQEVARRLMAIIDPEHPDSFTRRGFLTACLKASGCRRAGFECGR</sequence>
<organism evidence="1 2">
    <name type="scientific">Durusdinium trenchii</name>
    <dbReference type="NCBI Taxonomy" id="1381693"/>
    <lineage>
        <taxon>Eukaryota</taxon>
        <taxon>Sar</taxon>
        <taxon>Alveolata</taxon>
        <taxon>Dinophyceae</taxon>
        <taxon>Suessiales</taxon>
        <taxon>Symbiodiniaceae</taxon>
        <taxon>Durusdinium</taxon>
    </lineage>
</organism>
<dbReference type="InterPro" id="IPR011992">
    <property type="entry name" value="EF-hand-dom_pair"/>
</dbReference>